<proteinExistence type="predicted"/>
<dbReference type="AlphaFoldDB" id="A0A6B2E8T1"/>
<feature type="signal peptide" evidence="1">
    <location>
        <begin position="1"/>
        <end position="20"/>
    </location>
</feature>
<name>A0A6B2E8T1_9DIPT</name>
<keyword evidence="1" id="KW-0732">Signal</keyword>
<organism evidence="2">
    <name type="scientific">Phlebotomus kandelakii</name>
    <dbReference type="NCBI Taxonomy" id="1109342"/>
    <lineage>
        <taxon>Eukaryota</taxon>
        <taxon>Metazoa</taxon>
        <taxon>Ecdysozoa</taxon>
        <taxon>Arthropoda</taxon>
        <taxon>Hexapoda</taxon>
        <taxon>Insecta</taxon>
        <taxon>Pterygota</taxon>
        <taxon>Neoptera</taxon>
        <taxon>Endopterygota</taxon>
        <taxon>Diptera</taxon>
        <taxon>Nematocera</taxon>
        <taxon>Psychodoidea</taxon>
        <taxon>Psychodidae</taxon>
        <taxon>Phlebotomus</taxon>
        <taxon>Larroussius</taxon>
    </lineage>
</organism>
<protein>
    <submittedName>
        <fullName evidence="2">Putative glycine-rich cell wall structural protein 1</fullName>
    </submittedName>
</protein>
<sequence>MSAKIVQICALLILTPAALGRPQFLTFKEGKVGVNFGGYHAQAGLGGLLTGDAAHGGLSASAGTPYGQNAGAGLGGSVDGRTSGGLFAGATAGHGVGATAALAGGVEAEGGVAGGSLTEAHAGGVSKSVVKVVEPQPPLVTTTVVEVPQQPSLTVTKNIVASVGADSVPQNAGETVVYQKVKTKKKFHTAPAVIYQPVVQQDVAVAPQQTISTVHAQSPQAAAGFDYSKYFNFGLGFGGYAQPVVTNHHIHHHRRLKPAKRVQYVVQQPAPVVHVEKRVYAPPPPTVQIHKTIQAAPVVHKHPVVVNPHSSSESSESYSDSIESHEFGHHKHKVVTYTSGVGAHGGVGGGTFFDGIFNIPISTLTAVNQFLNGKAAGHGGVGFQKTVSVTKL</sequence>
<evidence type="ECO:0000313" key="2">
    <source>
        <dbReference type="EMBL" id="NBJ59571.1"/>
    </source>
</evidence>
<evidence type="ECO:0000256" key="1">
    <source>
        <dbReference type="SAM" id="SignalP"/>
    </source>
</evidence>
<dbReference type="EMBL" id="GIFK01001868">
    <property type="protein sequence ID" value="NBJ59571.1"/>
    <property type="molecule type" value="Transcribed_RNA"/>
</dbReference>
<accession>A0A6B2E8T1</accession>
<feature type="chain" id="PRO_5025448488" evidence="1">
    <location>
        <begin position="21"/>
        <end position="392"/>
    </location>
</feature>
<reference evidence="2" key="1">
    <citation type="submission" date="2019-10" db="EMBL/GenBank/DDBJ databases">
        <title>Short sand fly seasons in Tbilisi, Georgia, hinder development of host immunity to saliva of the visceral leishmaniasis vector Phlebotomus kandelakii.</title>
        <authorList>
            <person name="Oliveira F."/>
            <person name="Giorgobiani E."/>
            <person name="Guimaraes-Costa A.B."/>
            <person name="Abdeladhim M."/>
            <person name="Oristian J."/>
            <person name="Tskhvaradze L."/>
            <person name="Tsertsvadze N."/>
            <person name="Zakalashvili M."/>
            <person name="Valenzuela J.G."/>
            <person name="Kamhawi S."/>
        </authorList>
    </citation>
    <scope>NUCLEOTIDE SEQUENCE</scope>
    <source>
        <strain evidence="2">Wild-capture in Tbilisi</strain>
        <tissue evidence="2">Salivary glands</tissue>
    </source>
</reference>